<dbReference type="InterPro" id="IPR045198">
    <property type="entry name" value="CNBL1-10"/>
</dbReference>
<evidence type="ECO:0000313" key="5">
    <source>
        <dbReference type="Proteomes" id="UP001470230"/>
    </source>
</evidence>
<dbReference type="SUPFAM" id="SSF47473">
    <property type="entry name" value="EF-hand"/>
    <property type="match status" value="1"/>
</dbReference>
<sequence length="212" mass="23921">MGINQSKGDEVNFDTPDGPLSEAKMKEFIENTQFTARDIQTLLLVYRKIGGSTSDGGDGQIQFDEFKENIKFANDDIAEKIYNMIDVDGDHNIQFDEFVYGLNIFHPHADINIKIEKCFQAYDDDGSGAISKEEVNSIIDMSLQNNTFIELTPSHRQQLIDDLFDEYDSSGCPKGNMSLGDFRKMVLHAPGILDSFEFDMGMLPSPDELKHM</sequence>
<dbReference type="PROSITE" id="PS00018">
    <property type="entry name" value="EF_HAND_1"/>
    <property type="match status" value="2"/>
</dbReference>
<dbReference type="InterPro" id="IPR002048">
    <property type="entry name" value="EF_hand_dom"/>
</dbReference>
<proteinExistence type="predicted"/>
<feature type="domain" description="EF-hand" evidence="3">
    <location>
        <begin position="110"/>
        <end position="145"/>
    </location>
</feature>
<dbReference type="EMBL" id="JAPFFF010000011">
    <property type="protein sequence ID" value="KAK8877823.1"/>
    <property type="molecule type" value="Genomic_DNA"/>
</dbReference>
<dbReference type="SMART" id="SM00054">
    <property type="entry name" value="EFh"/>
    <property type="match status" value="2"/>
</dbReference>
<dbReference type="PROSITE" id="PS50222">
    <property type="entry name" value="EF_HAND_2"/>
    <property type="match status" value="2"/>
</dbReference>
<name>A0ABR2JKA6_9EUKA</name>
<dbReference type="PRINTS" id="PR00450">
    <property type="entry name" value="RECOVERIN"/>
</dbReference>
<comment type="caution">
    <text evidence="4">The sequence shown here is derived from an EMBL/GenBank/DDBJ whole genome shotgun (WGS) entry which is preliminary data.</text>
</comment>
<dbReference type="PANTHER" id="PTHR23056:SF110">
    <property type="entry name" value="CALMODULIN"/>
    <property type="match status" value="1"/>
</dbReference>
<organism evidence="4 5">
    <name type="scientific">Tritrichomonas musculus</name>
    <dbReference type="NCBI Taxonomy" id="1915356"/>
    <lineage>
        <taxon>Eukaryota</taxon>
        <taxon>Metamonada</taxon>
        <taxon>Parabasalia</taxon>
        <taxon>Tritrichomonadida</taxon>
        <taxon>Tritrichomonadidae</taxon>
        <taxon>Tritrichomonas</taxon>
    </lineage>
</organism>
<dbReference type="PANTHER" id="PTHR23056">
    <property type="entry name" value="CALCINEURIN B"/>
    <property type="match status" value="1"/>
</dbReference>
<evidence type="ECO:0000256" key="1">
    <source>
        <dbReference type="ARBA" id="ARBA00022737"/>
    </source>
</evidence>
<dbReference type="InterPro" id="IPR018247">
    <property type="entry name" value="EF_Hand_1_Ca_BS"/>
</dbReference>
<feature type="domain" description="EF-hand" evidence="3">
    <location>
        <begin position="73"/>
        <end position="108"/>
    </location>
</feature>
<gene>
    <name evidence="4" type="ORF">M9Y10_004586</name>
</gene>
<evidence type="ECO:0000259" key="3">
    <source>
        <dbReference type="PROSITE" id="PS50222"/>
    </source>
</evidence>
<dbReference type="Proteomes" id="UP001470230">
    <property type="component" value="Unassembled WGS sequence"/>
</dbReference>
<reference evidence="4 5" key="1">
    <citation type="submission" date="2024-04" db="EMBL/GenBank/DDBJ databases">
        <title>Tritrichomonas musculus Genome.</title>
        <authorList>
            <person name="Alves-Ferreira E."/>
            <person name="Grigg M."/>
            <person name="Lorenzi H."/>
            <person name="Galac M."/>
        </authorList>
    </citation>
    <scope>NUCLEOTIDE SEQUENCE [LARGE SCALE GENOMIC DNA]</scope>
    <source>
        <strain evidence="4 5">EAF2021</strain>
    </source>
</reference>
<keyword evidence="1" id="KW-0677">Repeat</keyword>
<keyword evidence="2" id="KW-0106">Calcium</keyword>
<dbReference type="InterPro" id="IPR011992">
    <property type="entry name" value="EF-hand-dom_pair"/>
</dbReference>
<dbReference type="Pfam" id="PF13202">
    <property type="entry name" value="EF-hand_5"/>
    <property type="match status" value="1"/>
</dbReference>
<dbReference type="Gene3D" id="1.10.238.10">
    <property type="entry name" value="EF-hand"/>
    <property type="match status" value="1"/>
</dbReference>
<evidence type="ECO:0000256" key="2">
    <source>
        <dbReference type="ARBA" id="ARBA00022837"/>
    </source>
</evidence>
<evidence type="ECO:0000313" key="4">
    <source>
        <dbReference type="EMBL" id="KAK8877823.1"/>
    </source>
</evidence>
<accession>A0ABR2JKA6</accession>
<keyword evidence="5" id="KW-1185">Reference proteome</keyword>
<protein>
    <submittedName>
        <fullName evidence="4">Ferric-chelate reductase Frp1</fullName>
    </submittedName>
</protein>